<dbReference type="Pfam" id="PF07927">
    <property type="entry name" value="HicA_toxin"/>
    <property type="match status" value="1"/>
</dbReference>
<dbReference type="Gene3D" id="3.30.920.30">
    <property type="entry name" value="Hypothetical protein"/>
    <property type="match status" value="1"/>
</dbReference>
<dbReference type="GO" id="GO:0016787">
    <property type="term" value="F:hydrolase activity"/>
    <property type="evidence" value="ECO:0007669"/>
    <property type="project" value="UniProtKB-KW"/>
</dbReference>
<keyword evidence="6" id="KW-0346">Stress response</keyword>
<dbReference type="SUPFAM" id="SSF54786">
    <property type="entry name" value="YcfA/nrd intein domain"/>
    <property type="match status" value="1"/>
</dbReference>
<organism evidence="7">
    <name type="scientific">Candidatus Methanophaga sp. ANME-1 ERB7</name>
    <dbReference type="NCBI Taxonomy" id="2759913"/>
    <lineage>
        <taxon>Archaea</taxon>
        <taxon>Methanobacteriati</taxon>
        <taxon>Methanobacteriota</taxon>
        <taxon>Stenosarchaea group</taxon>
        <taxon>Methanomicrobia</taxon>
        <taxon>Candidatus Methanophagales</taxon>
        <taxon>Candidatus Methanophagaceae</taxon>
        <taxon>Candidatus Methanophaga</taxon>
    </lineage>
</organism>
<keyword evidence="1" id="KW-1277">Toxin-antitoxin system</keyword>
<keyword evidence="2" id="KW-0540">Nuclease</keyword>
<keyword evidence="4" id="KW-0378">Hydrolase</keyword>
<evidence type="ECO:0000256" key="4">
    <source>
        <dbReference type="ARBA" id="ARBA00022801"/>
    </source>
</evidence>
<dbReference type="GO" id="GO:0004519">
    <property type="term" value="F:endonuclease activity"/>
    <property type="evidence" value="ECO:0007669"/>
    <property type="project" value="UniProtKB-KW"/>
</dbReference>
<keyword evidence="3" id="KW-0255">Endonuclease</keyword>
<dbReference type="PANTHER" id="PTHR34873">
    <property type="entry name" value="SSR1766 PROTEIN"/>
    <property type="match status" value="1"/>
</dbReference>
<evidence type="ECO:0000256" key="5">
    <source>
        <dbReference type="ARBA" id="ARBA00022884"/>
    </source>
</evidence>
<protein>
    <recommendedName>
        <fullName evidence="8">HicA toxin of bacterial toxin-antitoxin</fullName>
    </recommendedName>
</protein>
<name>A0A7G9ZC14_9EURY</name>
<evidence type="ECO:0000256" key="3">
    <source>
        <dbReference type="ARBA" id="ARBA00022759"/>
    </source>
</evidence>
<sequence length="81" mass="9428">MSKLPVIKDRELVKFLEFMGFGVTRTKGSHVRLRSEDGRVTTVPVHGNRDIPKGLLRKIIREDLEISLEEFLVLYSRYKGR</sequence>
<evidence type="ECO:0000256" key="1">
    <source>
        <dbReference type="ARBA" id="ARBA00022649"/>
    </source>
</evidence>
<dbReference type="InterPro" id="IPR038570">
    <property type="entry name" value="HicA_sf"/>
</dbReference>
<reference evidence="7" key="1">
    <citation type="submission" date="2020-06" db="EMBL/GenBank/DDBJ databases">
        <title>Unique genomic features of the anaerobic methanotrophic archaea.</title>
        <authorList>
            <person name="Chadwick G.L."/>
            <person name="Skennerton C.T."/>
            <person name="Laso-Perez R."/>
            <person name="Leu A.O."/>
            <person name="Speth D.R."/>
            <person name="Yu H."/>
            <person name="Morgan-Lang C."/>
            <person name="Hatzenpichler R."/>
            <person name="Goudeau D."/>
            <person name="Malmstrom R."/>
            <person name="Brazelton W.J."/>
            <person name="Woyke T."/>
            <person name="Hallam S.J."/>
            <person name="Tyson G.W."/>
            <person name="Wegener G."/>
            <person name="Boetius A."/>
            <person name="Orphan V."/>
        </authorList>
    </citation>
    <scope>NUCLEOTIDE SEQUENCE</scope>
</reference>
<dbReference type="PANTHER" id="PTHR34873:SF3">
    <property type="entry name" value="ADDICTION MODULE TOXIN, HICA FAMILY"/>
    <property type="match status" value="1"/>
</dbReference>
<keyword evidence="5" id="KW-0694">RNA-binding</keyword>
<dbReference type="GO" id="GO:0003729">
    <property type="term" value="F:mRNA binding"/>
    <property type="evidence" value="ECO:0007669"/>
    <property type="project" value="InterPro"/>
</dbReference>
<dbReference type="EMBL" id="MT631702">
    <property type="protein sequence ID" value="QNO57798.1"/>
    <property type="molecule type" value="Genomic_DNA"/>
</dbReference>
<evidence type="ECO:0000256" key="2">
    <source>
        <dbReference type="ARBA" id="ARBA00022722"/>
    </source>
</evidence>
<dbReference type="AlphaFoldDB" id="A0A7G9ZC14"/>
<evidence type="ECO:0000256" key="6">
    <source>
        <dbReference type="ARBA" id="ARBA00023016"/>
    </source>
</evidence>
<accession>A0A7G9ZC14</accession>
<gene>
    <name evidence="7" type="ORF">OHAEDELL_00026</name>
</gene>
<evidence type="ECO:0008006" key="8">
    <source>
        <dbReference type="Google" id="ProtNLM"/>
    </source>
</evidence>
<evidence type="ECO:0000313" key="7">
    <source>
        <dbReference type="EMBL" id="QNO57798.1"/>
    </source>
</evidence>
<dbReference type="InterPro" id="IPR012933">
    <property type="entry name" value="HicA_mRNA_interferase"/>
</dbReference>
<proteinExistence type="predicted"/>